<accession>A0ABP8WMQ5</accession>
<gene>
    <name evidence="4" type="ORF">GCM10023226_30540</name>
</gene>
<evidence type="ECO:0000256" key="3">
    <source>
        <dbReference type="SAM" id="SignalP"/>
    </source>
</evidence>
<dbReference type="Pfam" id="PF04203">
    <property type="entry name" value="Sortase"/>
    <property type="match status" value="1"/>
</dbReference>
<dbReference type="InterPro" id="IPR042001">
    <property type="entry name" value="Sortase_F"/>
</dbReference>
<dbReference type="PROSITE" id="PS51257">
    <property type="entry name" value="PROKAR_LIPOPROTEIN"/>
    <property type="match status" value="1"/>
</dbReference>
<proteinExistence type="predicted"/>
<protein>
    <recommendedName>
        <fullName evidence="6">Class F sortase</fullName>
    </recommendedName>
</protein>
<reference evidence="5" key="1">
    <citation type="journal article" date="2019" name="Int. J. Syst. Evol. Microbiol.">
        <title>The Global Catalogue of Microorganisms (GCM) 10K type strain sequencing project: providing services to taxonomists for standard genome sequencing and annotation.</title>
        <authorList>
            <consortium name="The Broad Institute Genomics Platform"/>
            <consortium name="The Broad Institute Genome Sequencing Center for Infectious Disease"/>
            <person name="Wu L."/>
            <person name="Ma J."/>
        </authorList>
    </citation>
    <scope>NUCLEOTIDE SEQUENCE [LARGE SCALE GENOMIC DNA]</scope>
    <source>
        <strain evidence="5">JCM 18127</strain>
    </source>
</reference>
<feature type="region of interest" description="Disordered" evidence="2">
    <location>
        <begin position="17"/>
        <end position="65"/>
    </location>
</feature>
<feature type="compositionally biased region" description="Low complexity" evidence="2">
    <location>
        <begin position="17"/>
        <end position="28"/>
    </location>
</feature>
<evidence type="ECO:0008006" key="6">
    <source>
        <dbReference type="Google" id="ProtNLM"/>
    </source>
</evidence>
<evidence type="ECO:0000256" key="2">
    <source>
        <dbReference type="SAM" id="MobiDB-lite"/>
    </source>
</evidence>
<sequence length="217" mass="21925">MRARALVVAALLSAATAGCGAPATTPDARSGTATSPGPSGRTPDTAPDGAGPTPAPAREGRTAASQRVTFAPQAVVLPDGARAPVRPATTRAGELVVPEDVRHVGWWDGSAAAGDPFGSTVVAGHVDSATAGLGYFARLLDVRPGEQVTLRAGARRAVYRVTSVRTLDKQSLATTAGVLDQTGPHRLVLITCSGSFTPGEGYDSNLVVVAEPVGPAR</sequence>
<keyword evidence="3" id="KW-0732">Signal</keyword>
<feature type="chain" id="PRO_5046926649" description="Class F sortase" evidence="3">
    <location>
        <begin position="21"/>
        <end position="217"/>
    </location>
</feature>
<keyword evidence="5" id="KW-1185">Reference proteome</keyword>
<name>A0ABP8WMQ5_9ACTN</name>
<keyword evidence="1" id="KW-0378">Hydrolase</keyword>
<dbReference type="Proteomes" id="UP001500621">
    <property type="component" value="Unassembled WGS sequence"/>
</dbReference>
<dbReference type="Gene3D" id="2.40.260.10">
    <property type="entry name" value="Sortase"/>
    <property type="match status" value="1"/>
</dbReference>
<feature type="compositionally biased region" description="Low complexity" evidence="2">
    <location>
        <begin position="42"/>
        <end position="52"/>
    </location>
</feature>
<organism evidence="4 5">
    <name type="scientific">Nocardioides nanhaiensis</name>
    <dbReference type="NCBI Taxonomy" id="1476871"/>
    <lineage>
        <taxon>Bacteria</taxon>
        <taxon>Bacillati</taxon>
        <taxon>Actinomycetota</taxon>
        <taxon>Actinomycetes</taxon>
        <taxon>Propionibacteriales</taxon>
        <taxon>Nocardioidaceae</taxon>
        <taxon>Nocardioides</taxon>
    </lineage>
</organism>
<dbReference type="EMBL" id="BAABIM010000003">
    <property type="protein sequence ID" value="GAA4690562.1"/>
    <property type="molecule type" value="Genomic_DNA"/>
</dbReference>
<dbReference type="RefSeq" id="WP_345267377.1">
    <property type="nucleotide sequence ID" value="NZ_BAABIM010000003.1"/>
</dbReference>
<dbReference type="InterPro" id="IPR005754">
    <property type="entry name" value="Sortase"/>
</dbReference>
<evidence type="ECO:0000313" key="4">
    <source>
        <dbReference type="EMBL" id="GAA4690562.1"/>
    </source>
</evidence>
<evidence type="ECO:0000313" key="5">
    <source>
        <dbReference type="Proteomes" id="UP001500621"/>
    </source>
</evidence>
<dbReference type="InterPro" id="IPR023365">
    <property type="entry name" value="Sortase_dom-sf"/>
</dbReference>
<feature type="signal peptide" evidence="3">
    <location>
        <begin position="1"/>
        <end position="20"/>
    </location>
</feature>
<comment type="caution">
    <text evidence="4">The sequence shown here is derived from an EMBL/GenBank/DDBJ whole genome shotgun (WGS) entry which is preliminary data.</text>
</comment>
<dbReference type="SUPFAM" id="SSF63817">
    <property type="entry name" value="Sortase"/>
    <property type="match status" value="1"/>
</dbReference>
<dbReference type="CDD" id="cd05829">
    <property type="entry name" value="Sortase_F"/>
    <property type="match status" value="1"/>
</dbReference>
<evidence type="ECO:0000256" key="1">
    <source>
        <dbReference type="ARBA" id="ARBA00022801"/>
    </source>
</evidence>